<evidence type="ECO:0000313" key="3">
    <source>
        <dbReference type="EMBL" id="EDP45665.1"/>
    </source>
</evidence>
<dbReference type="eggNOG" id="COG5464">
    <property type="taxonomic scope" value="Bacteria"/>
</dbReference>
<accession>A8PLJ3</accession>
<comment type="similarity">
    <text evidence="1">Belongs to the Rpn/YhgA-like nuclease family.</text>
</comment>
<evidence type="ECO:0000313" key="4">
    <source>
        <dbReference type="Proteomes" id="UP000054075"/>
    </source>
</evidence>
<dbReference type="EMBL" id="AAQJ02000001">
    <property type="protein sequence ID" value="EDP45665.1"/>
    <property type="molecule type" value="Genomic_DNA"/>
</dbReference>
<name>A8PLJ3_9COXI</name>
<proteinExistence type="inferred from homology"/>
<organism evidence="3 4">
    <name type="scientific">Rickettsiella grylli</name>
    <dbReference type="NCBI Taxonomy" id="59196"/>
    <lineage>
        <taxon>Bacteria</taxon>
        <taxon>Pseudomonadati</taxon>
        <taxon>Pseudomonadota</taxon>
        <taxon>Gammaproteobacteria</taxon>
        <taxon>Legionellales</taxon>
        <taxon>Coxiellaceae</taxon>
        <taxon>Rickettsiella</taxon>
    </lineage>
</organism>
<evidence type="ECO:0000259" key="2">
    <source>
        <dbReference type="Pfam" id="PF04754"/>
    </source>
</evidence>
<dbReference type="PANTHER" id="PTHR34611">
    <property type="match status" value="1"/>
</dbReference>
<gene>
    <name evidence="3" type="ORF">RICGR_0444</name>
</gene>
<keyword evidence="4" id="KW-1185">Reference proteome</keyword>
<dbReference type="InterPro" id="IPR010106">
    <property type="entry name" value="RpnA"/>
</dbReference>
<feature type="domain" description="Transposase (putative) YhgA-like" evidence="2">
    <location>
        <begin position="1"/>
        <end position="108"/>
    </location>
</feature>
<dbReference type="Pfam" id="PF04754">
    <property type="entry name" value="Transposase_31"/>
    <property type="match status" value="1"/>
</dbReference>
<sequence length="225" mass="26036">MAFRLLHYIVSLSHEHLQQGHKKLPIILPLCIYHGEVSPYPHSTDLYDNFEDSELARKVAFKPFKLIDLTVLSDEEISQHGLLSLMEMLFKHHRDKNFLSIMRKMLKTQLVQNVIKQLNISYLSDMLNYVLSTTQDETEPQADRVLIKELVGAFPQQTEVIMTFAQQLEQRGLQQGLQQGRQEGRYEEAITIAKKLITQGRSIQYIQDLTNLSENEVLSLVEEKA</sequence>
<dbReference type="NCBIfam" id="TIGR01784">
    <property type="entry name" value="T_den_put_tspse"/>
    <property type="match status" value="1"/>
</dbReference>
<dbReference type="InterPro" id="IPR006842">
    <property type="entry name" value="Transposase_31"/>
</dbReference>
<dbReference type="GO" id="GO:0006310">
    <property type="term" value="P:DNA recombination"/>
    <property type="evidence" value="ECO:0007669"/>
    <property type="project" value="TreeGrafter"/>
</dbReference>
<reference evidence="3" key="2">
    <citation type="submission" date="2007-10" db="EMBL/GenBank/DDBJ databases">
        <authorList>
            <person name="Myers G.S."/>
        </authorList>
    </citation>
    <scope>NUCLEOTIDE SEQUENCE [LARGE SCALE GENOMIC DNA]</scope>
</reference>
<dbReference type="AlphaFoldDB" id="A8PLJ3"/>
<dbReference type="PANTHER" id="PTHR34611:SF2">
    <property type="entry name" value="INACTIVE RECOMBINATION-PROMOTING NUCLEASE-LIKE PROTEIN RPNE-RELATED"/>
    <property type="match status" value="1"/>
</dbReference>
<dbReference type="Proteomes" id="UP000054075">
    <property type="component" value="Unassembled WGS sequence"/>
</dbReference>
<protein>
    <recommendedName>
        <fullName evidence="2">Transposase (putative) YhgA-like domain-containing protein</fullName>
    </recommendedName>
</protein>
<dbReference type="InterPro" id="IPR051699">
    <property type="entry name" value="Rpn/YhgA-like_nuclease"/>
</dbReference>
<reference evidence="3" key="1">
    <citation type="submission" date="2006-04" db="EMBL/GenBank/DDBJ databases">
        <authorList>
            <person name="Seshadri R."/>
            <person name="Federici B.A."/>
        </authorList>
    </citation>
    <scope>NUCLEOTIDE SEQUENCE [LARGE SCALE GENOMIC DNA]</scope>
</reference>
<comment type="caution">
    <text evidence="3">The sequence shown here is derived from an EMBL/GenBank/DDBJ whole genome shotgun (WGS) entry which is preliminary data.</text>
</comment>
<dbReference type="GO" id="GO:1990238">
    <property type="term" value="F:double-stranded DNA endonuclease activity"/>
    <property type="evidence" value="ECO:0007669"/>
    <property type="project" value="TreeGrafter"/>
</dbReference>
<evidence type="ECO:0000256" key="1">
    <source>
        <dbReference type="ARBA" id="ARBA00009787"/>
    </source>
</evidence>
<dbReference type="STRING" id="59196.RICGR_0444"/>